<dbReference type="PANTHER" id="PTHR32370">
    <property type="entry name" value="OS12G0117600 PROTEIN"/>
    <property type="match status" value="1"/>
</dbReference>
<dbReference type="SUPFAM" id="SSF47819">
    <property type="entry name" value="HRDC-like"/>
    <property type="match status" value="1"/>
</dbReference>
<comment type="subcellular location">
    <subcellularLocation>
        <location evidence="1">Nucleus</location>
    </subcellularLocation>
</comment>
<dbReference type="GO" id="GO:0006352">
    <property type="term" value="P:DNA-templated transcription initiation"/>
    <property type="evidence" value="ECO:0007669"/>
    <property type="project" value="InterPro"/>
</dbReference>
<keyword evidence="8" id="KW-1185">Reference proteome</keyword>
<evidence type="ECO:0000256" key="5">
    <source>
        <dbReference type="SAM" id="MobiDB-lite"/>
    </source>
</evidence>
<sequence>MRDGGSSRHLVGGKMIIRNHPKGHIVAAESTNPEMKFMKIGTKPDTFCTEEATRTVISDVPSDLLIQINNISYLLHKFPLVPKCGLLQRLCSDSGDSEKVSIELHDIPGVPSNDESLEKGNFVPKLEAFFNSCILEGWKDSITTLETTVKLPEWSENLGIIRKCIDSIVEKILTPPAKVSWSYTYTRPGYTKKQHHSVPKDWWTEDISDLDVDLFRCIITAVASTYMLPPQLIGEALHVYACRWLPDTTRPPPQTDEQFMEKNRRIVDTIVSMIPGDKRAVCVGFLLRLLIVANYLGVSPVTKTELLRRSSLQLQEATVNDLISPSHSPTDPEFYDIDLVVTVLQSFLVLWRRQSPAAASASELNGSSAQFLGTMRQVGKLIDSYLQVVARDANMPVSKLVSLAEALPDIAREDHDDIYKAINTYLKEHGDLSKADKKRLCRILDCQKLSPEVRAHAVKNERLPLRTVVQVLFFEQDRDRASNSKVAATHDHHHKHKLLPLMPSQSQSQELFSTGKQTVPTSRELDIHHGHGHGKLKLGAADHHDKFTSSRGDHSTRRTNVAGKKDYPLHLQTKRSDGKFPVGTERKVVSSTEIQEQVEHQLETGSGSKLDAKKMIQRGIKSSLKSTPSTKDASLKGKDDSSTKSKKGRKVQFDSEGLHEPKSNFSSKFDNPAAASGKADWGKGGKGDKVGNGRKKEPQPLELKIEQELPQSAKCLMDCEAADILQGIQEQMILLSKDPTIKIPVSFDKGLQYAKRTSHYTNPQSVRKVLEALTKYGVSDGEISVIANVCPETADEVFALVPSLKTTRSVLIQPLKEVLSELTKLKQST</sequence>
<evidence type="ECO:0000256" key="1">
    <source>
        <dbReference type="ARBA" id="ARBA00004123"/>
    </source>
</evidence>
<name>A0A314UFM9_PRUYE</name>
<evidence type="ECO:0000313" key="8">
    <source>
        <dbReference type="Proteomes" id="UP000250321"/>
    </source>
</evidence>
<accession>A0A314UFM9</accession>
<dbReference type="AlphaFoldDB" id="A0A314UFM9"/>
<dbReference type="UniPathway" id="UPA00143"/>
<keyword evidence="3" id="KW-0539">Nucleus</keyword>
<dbReference type="Gene3D" id="1.20.1250.40">
    <property type="match status" value="1"/>
</dbReference>
<dbReference type="Proteomes" id="UP000250321">
    <property type="component" value="Unassembled WGS sequence"/>
</dbReference>
<feature type="region of interest" description="Disordered" evidence="5">
    <location>
        <begin position="588"/>
        <end position="701"/>
    </location>
</feature>
<evidence type="ECO:0000256" key="3">
    <source>
        <dbReference type="ARBA" id="ARBA00023242"/>
    </source>
</evidence>
<feature type="compositionally biased region" description="Basic and acidic residues" evidence="5">
    <location>
        <begin position="651"/>
        <end position="662"/>
    </location>
</feature>
<feature type="compositionally biased region" description="Basic and acidic residues" evidence="5">
    <location>
        <begin position="680"/>
        <end position="701"/>
    </location>
</feature>
<dbReference type="InterPro" id="IPR006590">
    <property type="entry name" value="RNA_pol_Rpb4/RPC9_core"/>
</dbReference>
<gene>
    <name evidence="7" type="ORF">Pyn_26714</name>
</gene>
<dbReference type="EMBL" id="PJQY01003558">
    <property type="protein sequence ID" value="PQM36325.1"/>
    <property type="molecule type" value="Genomic_DNA"/>
</dbReference>
<feature type="region of interest" description="Disordered" evidence="5">
    <location>
        <begin position="546"/>
        <end position="565"/>
    </location>
</feature>
<comment type="similarity">
    <text evidence="4">Belongs to the NPH3 family.</text>
</comment>
<dbReference type="InterPro" id="IPR010997">
    <property type="entry name" value="HRDC-like_sf"/>
</dbReference>
<dbReference type="InterPro" id="IPR005574">
    <property type="entry name" value="Rpb4/RPC9"/>
</dbReference>
<feature type="compositionally biased region" description="Basic and acidic residues" evidence="5">
    <location>
        <begin position="633"/>
        <end position="643"/>
    </location>
</feature>
<feature type="compositionally biased region" description="Polar residues" evidence="5">
    <location>
        <begin position="623"/>
        <end position="632"/>
    </location>
</feature>
<comment type="caution">
    <text evidence="7">The sequence shown here is derived from an EMBL/GenBank/DDBJ whole genome shotgun (WGS) entry which is preliminary data.</text>
</comment>
<evidence type="ECO:0000256" key="2">
    <source>
        <dbReference type="ARBA" id="ARBA00022786"/>
    </source>
</evidence>
<dbReference type="Pfam" id="PF03000">
    <property type="entry name" value="NPH3"/>
    <property type="match status" value="1"/>
</dbReference>
<dbReference type="Pfam" id="PF03874">
    <property type="entry name" value="RNA_pol_Rpb4"/>
    <property type="match status" value="1"/>
</dbReference>
<evidence type="ECO:0000256" key="4">
    <source>
        <dbReference type="PROSITE-ProRule" id="PRU00982"/>
    </source>
</evidence>
<feature type="domain" description="NPH3" evidence="6">
    <location>
        <begin position="201"/>
        <end position="478"/>
    </location>
</feature>
<dbReference type="GO" id="GO:0016567">
    <property type="term" value="P:protein ubiquitination"/>
    <property type="evidence" value="ECO:0007669"/>
    <property type="project" value="UniProtKB-UniPathway"/>
</dbReference>
<dbReference type="InterPro" id="IPR027356">
    <property type="entry name" value="NPH3_dom"/>
</dbReference>
<dbReference type="GO" id="GO:0000166">
    <property type="term" value="F:nucleotide binding"/>
    <property type="evidence" value="ECO:0007669"/>
    <property type="project" value="InterPro"/>
</dbReference>
<evidence type="ECO:0000313" key="7">
    <source>
        <dbReference type="EMBL" id="PQM36325.1"/>
    </source>
</evidence>
<dbReference type="InterPro" id="IPR038324">
    <property type="entry name" value="Rpb4/RPC9_sf"/>
</dbReference>
<dbReference type="GO" id="GO:0030880">
    <property type="term" value="C:RNA polymerase complex"/>
    <property type="evidence" value="ECO:0007669"/>
    <property type="project" value="InterPro"/>
</dbReference>
<protein>
    <submittedName>
        <fullName evidence="7">BTB/POZ domain-containing protein</fullName>
    </submittedName>
</protein>
<dbReference type="PROSITE" id="PS51649">
    <property type="entry name" value="NPH3"/>
    <property type="match status" value="1"/>
</dbReference>
<keyword evidence="2" id="KW-0833">Ubl conjugation pathway</keyword>
<dbReference type="SMART" id="SM00657">
    <property type="entry name" value="RPOL4c"/>
    <property type="match status" value="1"/>
</dbReference>
<proteinExistence type="inferred from homology"/>
<evidence type="ECO:0000259" key="6">
    <source>
        <dbReference type="PROSITE" id="PS51649"/>
    </source>
</evidence>
<dbReference type="InterPro" id="IPR043454">
    <property type="entry name" value="NPH3/RPT2-like"/>
</dbReference>
<dbReference type="OrthoDB" id="1699162at2759"/>
<dbReference type="GO" id="GO:0005634">
    <property type="term" value="C:nucleus"/>
    <property type="evidence" value="ECO:0007669"/>
    <property type="project" value="UniProtKB-SubCell"/>
</dbReference>
<feature type="compositionally biased region" description="Basic and acidic residues" evidence="5">
    <location>
        <begin position="546"/>
        <end position="556"/>
    </location>
</feature>
<organism evidence="7 8">
    <name type="scientific">Prunus yedoensis var. nudiflora</name>
    <dbReference type="NCBI Taxonomy" id="2094558"/>
    <lineage>
        <taxon>Eukaryota</taxon>
        <taxon>Viridiplantae</taxon>
        <taxon>Streptophyta</taxon>
        <taxon>Embryophyta</taxon>
        <taxon>Tracheophyta</taxon>
        <taxon>Spermatophyta</taxon>
        <taxon>Magnoliopsida</taxon>
        <taxon>eudicotyledons</taxon>
        <taxon>Gunneridae</taxon>
        <taxon>Pentapetalae</taxon>
        <taxon>rosids</taxon>
        <taxon>fabids</taxon>
        <taxon>Rosales</taxon>
        <taxon>Rosaceae</taxon>
        <taxon>Amygdaloideae</taxon>
        <taxon>Amygdaleae</taxon>
        <taxon>Prunus</taxon>
    </lineage>
</organism>
<reference evidence="7 8" key="1">
    <citation type="submission" date="2018-02" db="EMBL/GenBank/DDBJ databases">
        <title>Draft genome of wild Prunus yedoensis var. nudiflora.</title>
        <authorList>
            <person name="Baek S."/>
            <person name="Kim J.-H."/>
            <person name="Choi K."/>
            <person name="Kim G.-B."/>
            <person name="Cho A."/>
            <person name="Jang H."/>
            <person name="Shin C.-H."/>
            <person name="Yu H.-J."/>
            <person name="Mun J.-H."/>
        </authorList>
    </citation>
    <scope>NUCLEOTIDE SEQUENCE [LARGE SCALE GENOMIC DNA]</scope>
    <source>
        <strain evidence="8">cv. Jeju island</strain>
        <tissue evidence="7">Leaf</tissue>
    </source>
</reference>